<evidence type="ECO:0000256" key="1">
    <source>
        <dbReference type="ARBA" id="ARBA00006484"/>
    </source>
</evidence>
<proteinExistence type="inferred from homology"/>
<evidence type="ECO:0000256" key="2">
    <source>
        <dbReference type="ARBA" id="ARBA00023002"/>
    </source>
</evidence>
<dbReference type="PRINTS" id="PR00081">
    <property type="entry name" value="GDHRDH"/>
</dbReference>
<evidence type="ECO:0000259" key="4">
    <source>
        <dbReference type="SMART" id="SM00822"/>
    </source>
</evidence>
<evidence type="ECO:0000313" key="6">
    <source>
        <dbReference type="Proteomes" id="UP001378592"/>
    </source>
</evidence>
<dbReference type="AlphaFoldDB" id="A0AAN9VNG3"/>
<protein>
    <recommendedName>
        <fullName evidence="4">Ketoreductase domain-containing protein</fullName>
    </recommendedName>
</protein>
<name>A0AAN9VNG3_9ORTH</name>
<keyword evidence="6" id="KW-1185">Reference proteome</keyword>
<dbReference type="SUPFAM" id="SSF51735">
    <property type="entry name" value="NAD(P)-binding Rossmann-fold domains"/>
    <property type="match status" value="1"/>
</dbReference>
<dbReference type="PANTHER" id="PTHR43115">
    <property type="entry name" value="DEHYDROGENASE/REDUCTASE SDR FAMILY MEMBER 11"/>
    <property type="match status" value="1"/>
</dbReference>
<feature type="domain" description="Ketoreductase" evidence="4">
    <location>
        <begin position="7"/>
        <end position="202"/>
    </location>
</feature>
<comment type="similarity">
    <text evidence="1 3">Belongs to the short-chain dehydrogenases/reductases (SDR) family.</text>
</comment>
<dbReference type="Pfam" id="PF00106">
    <property type="entry name" value="adh_short"/>
    <property type="match status" value="1"/>
</dbReference>
<dbReference type="InterPro" id="IPR057326">
    <property type="entry name" value="KR_dom"/>
</dbReference>
<dbReference type="SMART" id="SM00822">
    <property type="entry name" value="PKS_KR"/>
    <property type="match status" value="1"/>
</dbReference>
<organism evidence="5 6">
    <name type="scientific">Gryllus longicercus</name>
    <dbReference type="NCBI Taxonomy" id="2509291"/>
    <lineage>
        <taxon>Eukaryota</taxon>
        <taxon>Metazoa</taxon>
        <taxon>Ecdysozoa</taxon>
        <taxon>Arthropoda</taxon>
        <taxon>Hexapoda</taxon>
        <taxon>Insecta</taxon>
        <taxon>Pterygota</taxon>
        <taxon>Neoptera</taxon>
        <taxon>Polyneoptera</taxon>
        <taxon>Orthoptera</taxon>
        <taxon>Ensifera</taxon>
        <taxon>Gryllidea</taxon>
        <taxon>Grylloidea</taxon>
        <taxon>Gryllidae</taxon>
        <taxon>Gryllinae</taxon>
        <taxon>Gryllus</taxon>
    </lineage>
</organism>
<accession>A0AAN9VNG3</accession>
<dbReference type="EMBL" id="JAZDUA010000207">
    <property type="protein sequence ID" value="KAK7864242.1"/>
    <property type="molecule type" value="Genomic_DNA"/>
</dbReference>
<sequence length="262" mass="28693">MERWRGRVAVVTGGSSGIGAAIAYQLQDAGVNVVAVARRHERIREAVEAARNEAKSRGRDAEYKAPTPGQLHCLKCDVCKEDDIQSVFQWVKENTKGVDILVNNAGVVGDTTLTETNTSDWKRVLDINVLGLSICTREAVQQMKARGLDEGHIVHISSIAGLSVYPARPQFSVYAASKNAVRVLTEGLRRELVAANSRIRVTEISPGVVKTDIVKHTKIDEAQFFGRPFLQPEDVAEAVLFALRAPPHVQIHEMVVLPVGQK</sequence>
<gene>
    <name evidence="5" type="ORF">R5R35_009510</name>
</gene>
<dbReference type="PANTHER" id="PTHR43115:SF4">
    <property type="entry name" value="DEHYDROGENASE_REDUCTASE SDR FAMILY MEMBER 11"/>
    <property type="match status" value="1"/>
</dbReference>
<dbReference type="InterPro" id="IPR036291">
    <property type="entry name" value="NAD(P)-bd_dom_sf"/>
</dbReference>
<dbReference type="Proteomes" id="UP001378592">
    <property type="component" value="Unassembled WGS sequence"/>
</dbReference>
<evidence type="ECO:0000256" key="3">
    <source>
        <dbReference type="RuleBase" id="RU000363"/>
    </source>
</evidence>
<dbReference type="Gene3D" id="3.40.50.720">
    <property type="entry name" value="NAD(P)-binding Rossmann-like Domain"/>
    <property type="match status" value="1"/>
</dbReference>
<keyword evidence="2" id="KW-0560">Oxidoreductase</keyword>
<dbReference type="GO" id="GO:0016616">
    <property type="term" value="F:oxidoreductase activity, acting on the CH-OH group of donors, NAD or NADP as acceptor"/>
    <property type="evidence" value="ECO:0007669"/>
    <property type="project" value="UniProtKB-ARBA"/>
</dbReference>
<reference evidence="5 6" key="1">
    <citation type="submission" date="2024-03" db="EMBL/GenBank/DDBJ databases">
        <title>The genome assembly and annotation of the cricket Gryllus longicercus Weissman &amp; Gray.</title>
        <authorList>
            <person name="Szrajer S."/>
            <person name="Gray D."/>
            <person name="Ylla G."/>
        </authorList>
    </citation>
    <scope>NUCLEOTIDE SEQUENCE [LARGE SCALE GENOMIC DNA]</scope>
    <source>
        <strain evidence="5">DAG 2021-001</strain>
        <tissue evidence="5">Whole body minus gut</tissue>
    </source>
</reference>
<dbReference type="FunFam" id="3.40.50.720:FF:000047">
    <property type="entry name" value="NADP-dependent L-serine/L-allo-threonine dehydrogenase"/>
    <property type="match status" value="1"/>
</dbReference>
<dbReference type="PRINTS" id="PR00080">
    <property type="entry name" value="SDRFAMILY"/>
</dbReference>
<dbReference type="InterPro" id="IPR002347">
    <property type="entry name" value="SDR_fam"/>
</dbReference>
<evidence type="ECO:0000313" key="5">
    <source>
        <dbReference type="EMBL" id="KAK7864242.1"/>
    </source>
</evidence>
<comment type="caution">
    <text evidence="5">The sequence shown here is derived from an EMBL/GenBank/DDBJ whole genome shotgun (WGS) entry which is preliminary data.</text>
</comment>